<sequence length="729" mass="80824">MPSHFRRSVPAGRRSVVAMQLVLFAVVVTLVTVFILTAVGRIADYANRYDDSRSMQTTEGALQTFRTQLQATLNDYSAWDDAAQFVYAPDGQDWVVSNYGDMTSNSGLFDIAIVMDTERNVLMSYQEGRPAEWNPREYFDTSLWTLFDRVLSTGRDGLPEATGFVQTRDGVAAVGVALVREKSGALDKPLSERRFLVFARQLDEKKVAELARTYVVEGLRFIDKTDQTSNSVELRNLHGKLLVKLSWQPRRPGDLGFSQVQPLVYGALAMVGLFFLLLVVSGSITLNQLKRDEADARRLAMCDRLSGLLNRSGFFTALDALVLESRAQGAHVLLLYLDLDGFKEVNDAYGHGTGDKLIRGVAAGLKTLVGSEAILARVGGDEFAIALPVMGASPVAPVLCDRILGFFGEPFVIGERVAVIGTSIGVAISPRGNVPGEELVRRADMAMYRAKETGRGRYENYRPEMDAEREERNRLEVDLRIAIERREINIVYQPVVDATNWRLIGVEALARWTRKGYGPVPPDVFIPIAESSGLIDQLGLFVMHRACERIADWPGIKLAVNISPGQFRDPEFSQHVASMFRKTGTDPSRITLEMTEGYFIQNPDRARAAIARLKKLGVEIALDDFGAGFSSVGYLRQFGFDRMKIDRSLVHAMSEGDHAVQTLQATVALARSLGMPVTAEGVESEDQALKLRMTGCDELQGYFFGRPMEAHEIDVIYRTDRGRDGKRIA</sequence>
<feature type="domain" description="GGDEF" evidence="3">
    <location>
        <begin position="330"/>
        <end position="463"/>
    </location>
</feature>
<dbReference type="Gene3D" id="3.30.70.270">
    <property type="match status" value="1"/>
</dbReference>
<protein>
    <submittedName>
        <fullName evidence="4">Diguanylate cyclase (GGDEF)-like protein</fullName>
    </submittedName>
</protein>
<accession>A0A7X0JJ05</accession>
<evidence type="ECO:0000259" key="3">
    <source>
        <dbReference type="PROSITE" id="PS50887"/>
    </source>
</evidence>
<dbReference type="Gene3D" id="3.20.20.450">
    <property type="entry name" value="EAL domain"/>
    <property type="match status" value="1"/>
</dbReference>
<proteinExistence type="predicted"/>
<evidence type="ECO:0000313" key="4">
    <source>
        <dbReference type="EMBL" id="MBB6508433.1"/>
    </source>
</evidence>
<feature type="transmembrane region" description="Helical" evidence="1">
    <location>
        <begin position="21"/>
        <end position="43"/>
    </location>
</feature>
<gene>
    <name evidence="4" type="ORF">F4695_001782</name>
</gene>
<dbReference type="Proteomes" id="UP000585437">
    <property type="component" value="Unassembled WGS sequence"/>
</dbReference>
<reference evidence="4 5" key="1">
    <citation type="submission" date="2020-08" db="EMBL/GenBank/DDBJ databases">
        <title>The Agave Microbiome: Exploring the role of microbial communities in plant adaptations to desert environments.</title>
        <authorList>
            <person name="Partida-Martinez L.P."/>
        </authorList>
    </citation>
    <scope>NUCLEOTIDE SEQUENCE [LARGE SCALE GENOMIC DNA]</scope>
    <source>
        <strain evidence="4 5">AS3.12</strain>
    </source>
</reference>
<dbReference type="SMART" id="SM00052">
    <property type="entry name" value="EAL"/>
    <property type="match status" value="1"/>
</dbReference>
<dbReference type="InterPro" id="IPR029787">
    <property type="entry name" value="Nucleotide_cyclase"/>
</dbReference>
<dbReference type="NCBIfam" id="TIGR00254">
    <property type="entry name" value="GGDEF"/>
    <property type="match status" value="1"/>
</dbReference>
<dbReference type="RefSeq" id="WP_246453972.1">
    <property type="nucleotide sequence ID" value="NZ_JACHBU010000003.1"/>
</dbReference>
<evidence type="ECO:0000256" key="1">
    <source>
        <dbReference type="SAM" id="Phobius"/>
    </source>
</evidence>
<dbReference type="InterPro" id="IPR007892">
    <property type="entry name" value="CHASE4"/>
</dbReference>
<evidence type="ECO:0000259" key="2">
    <source>
        <dbReference type="PROSITE" id="PS50883"/>
    </source>
</evidence>
<feature type="domain" description="EAL" evidence="2">
    <location>
        <begin position="472"/>
        <end position="721"/>
    </location>
</feature>
<dbReference type="PANTHER" id="PTHR44757:SF2">
    <property type="entry name" value="BIOFILM ARCHITECTURE MAINTENANCE PROTEIN MBAA"/>
    <property type="match status" value="1"/>
</dbReference>
<dbReference type="SUPFAM" id="SSF141868">
    <property type="entry name" value="EAL domain-like"/>
    <property type="match status" value="1"/>
</dbReference>
<organism evidence="4 5">
    <name type="scientific">Rhizobium soli</name>
    <dbReference type="NCBI Taxonomy" id="424798"/>
    <lineage>
        <taxon>Bacteria</taxon>
        <taxon>Pseudomonadati</taxon>
        <taxon>Pseudomonadota</taxon>
        <taxon>Alphaproteobacteria</taxon>
        <taxon>Hyphomicrobiales</taxon>
        <taxon>Rhizobiaceae</taxon>
        <taxon>Rhizobium/Agrobacterium group</taxon>
        <taxon>Rhizobium</taxon>
    </lineage>
</organism>
<dbReference type="InterPro" id="IPR052155">
    <property type="entry name" value="Biofilm_reg_signaling"/>
</dbReference>
<dbReference type="CDD" id="cd01949">
    <property type="entry name" value="GGDEF"/>
    <property type="match status" value="1"/>
</dbReference>
<dbReference type="InterPro" id="IPR043128">
    <property type="entry name" value="Rev_trsase/Diguanyl_cyclase"/>
</dbReference>
<dbReference type="PANTHER" id="PTHR44757">
    <property type="entry name" value="DIGUANYLATE CYCLASE DGCP"/>
    <property type="match status" value="1"/>
</dbReference>
<keyword evidence="5" id="KW-1185">Reference proteome</keyword>
<keyword evidence="1" id="KW-0812">Transmembrane</keyword>
<evidence type="ECO:0000313" key="5">
    <source>
        <dbReference type="Proteomes" id="UP000585437"/>
    </source>
</evidence>
<dbReference type="InterPro" id="IPR001633">
    <property type="entry name" value="EAL_dom"/>
</dbReference>
<dbReference type="EMBL" id="JACHBU010000003">
    <property type="protein sequence ID" value="MBB6508433.1"/>
    <property type="molecule type" value="Genomic_DNA"/>
</dbReference>
<dbReference type="AlphaFoldDB" id="A0A7X0JJ05"/>
<dbReference type="Pfam" id="PF00990">
    <property type="entry name" value="GGDEF"/>
    <property type="match status" value="1"/>
</dbReference>
<dbReference type="PROSITE" id="PS50887">
    <property type="entry name" value="GGDEF"/>
    <property type="match status" value="1"/>
</dbReference>
<dbReference type="InterPro" id="IPR035919">
    <property type="entry name" value="EAL_sf"/>
</dbReference>
<keyword evidence="1" id="KW-1133">Transmembrane helix</keyword>
<dbReference type="SUPFAM" id="SSF55073">
    <property type="entry name" value="Nucleotide cyclase"/>
    <property type="match status" value="1"/>
</dbReference>
<dbReference type="SMART" id="SM00267">
    <property type="entry name" value="GGDEF"/>
    <property type="match status" value="1"/>
</dbReference>
<dbReference type="CDD" id="cd01948">
    <property type="entry name" value="EAL"/>
    <property type="match status" value="1"/>
</dbReference>
<dbReference type="Pfam" id="PF00563">
    <property type="entry name" value="EAL"/>
    <property type="match status" value="1"/>
</dbReference>
<dbReference type="PROSITE" id="PS50883">
    <property type="entry name" value="EAL"/>
    <property type="match status" value="1"/>
</dbReference>
<dbReference type="InterPro" id="IPR000160">
    <property type="entry name" value="GGDEF_dom"/>
</dbReference>
<name>A0A7X0JJ05_9HYPH</name>
<comment type="caution">
    <text evidence="4">The sequence shown here is derived from an EMBL/GenBank/DDBJ whole genome shotgun (WGS) entry which is preliminary data.</text>
</comment>
<keyword evidence="1" id="KW-0472">Membrane</keyword>
<dbReference type="Pfam" id="PF05228">
    <property type="entry name" value="CHASE4"/>
    <property type="match status" value="1"/>
</dbReference>